<dbReference type="EMBL" id="BAABEZ010000002">
    <property type="protein sequence ID" value="GAA4450138.1"/>
    <property type="molecule type" value="Genomic_DNA"/>
</dbReference>
<reference evidence="3" key="1">
    <citation type="journal article" date="2019" name="Int. J. Syst. Evol. Microbiol.">
        <title>The Global Catalogue of Microorganisms (GCM) 10K type strain sequencing project: providing services to taxonomists for standard genome sequencing and annotation.</title>
        <authorList>
            <consortium name="The Broad Institute Genomics Platform"/>
            <consortium name="The Broad Institute Genome Sequencing Center for Infectious Disease"/>
            <person name="Wu L."/>
            <person name="Ma J."/>
        </authorList>
    </citation>
    <scope>NUCLEOTIDE SEQUENCE [LARGE SCALE GENOMIC DNA]</scope>
    <source>
        <strain evidence="3">JCM 31921</strain>
    </source>
</reference>
<dbReference type="InterPro" id="IPR051200">
    <property type="entry name" value="Host-pathogen_enzymatic-act"/>
</dbReference>
<protein>
    <recommendedName>
        <fullName evidence="1">Cytochrome C Planctomycete-type domain-containing protein</fullName>
    </recommendedName>
</protein>
<dbReference type="PROSITE" id="PS51257">
    <property type="entry name" value="PROKAR_LIPOPROTEIN"/>
    <property type="match status" value="1"/>
</dbReference>
<evidence type="ECO:0000313" key="3">
    <source>
        <dbReference type="Proteomes" id="UP001501410"/>
    </source>
</evidence>
<name>A0ABP8MIQ3_9BACT</name>
<dbReference type="PANTHER" id="PTHR47197">
    <property type="entry name" value="PROTEIN NIRF"/>
    <property type="match status" value="1"/>
</dbReference>
<proteinExistence type="predicted"/>
<dbReference type="Pfam" id="PF07635">
    <property type="entry name" value="PSCyt1"/>
    <property type="match status" value="1"/>
</dbReference>
<dbReference type="InterPro" id="IPR011048">
    <property type="entry name" value="Haem_d1_sf"/>
</dbReference>
<keyword evidence="3" id="KW-1185">Reference proteome</keyword>
<dbReference type="InterPro" id="IPR011429">
    <property type="entry name" value="Cyt_c_Planctomycete-type"/>
</dbReference>
<evidence type="ECO:0000259" key="1">
    <source>
        <dbReference type="Pfam" id="PF07635"/>
    </source>
</evidence>
<accession>A0ABP8MIQ3</accession>
<dbReference type="InterPro" id="IPR015943">
    <property type="entry name" value="WD40/YVTN_repeat-like_dom_sf"/>
</dbReference>
<gene>
    <name evidence="2" type="ORF">GCM10023092_05570</name>
</gene>
<dbReference type="Gene3D" id="2.130.10.10">
    <property type="entry name" value="YVTN repeat-like/Quinoprotein amine dehydrogenase"/>
    <property type="match status" value="2"/>
</dbReference>
<dbReference type="SUPFAM" id="SSF51004">
    <property type="entry name" value="C-terminal (heme d1) domain of cytochrome cd1-nitrite reductase"/>
    <property type="match status" value="1"/>
</dbReference>
<feature type="domain" description="Cytochrome C Planctomycete-type" evidence="1">
    <location>
        <begin position="44"/>
        <end position="93"/>
    </location>
</feature>
<comment type="caution">
    <text evidence="2">The sequence shown here is derived from an EMBL/GenBank/DDBJ whole genome shotgun (WGS) entry which is preliminary data.</text>
</comment>
<dbReference type="Proteomes" id="UP001501410">
    <property type="component" value="Unassembled WGS sequence"/>
</dbReference>
<dbReference type="PANTHER" id="PTHR47197:SF3">
    <property type="entry name" value="DIHYDRO-HEME D1 DEHYDROGENASE"/>
    <property type="match status" value="1"/>
</dbReference>
<organism evidence="2 3">
    <name type="scientific">Rurimicrobium arvi</name>
    <dbReference type="NCBI Taxonomy" id="2049916"/>
    <lineage>
        <taxon>Bacteria</taxon>
        <taxon>Pseudomonadati</taxon>
        <taxon>Bacteroidota</taxon>
        <taxon>Chitinophagia</taxon>
        <taxon>Chitinophagales</taxon>
        <taxon>Chitinophagaceae</taxon>
        <taxon>Rurimicrobium</taxon>
    </lineage>
</organism>
<dbReference type="RefSeq" id="WP_344822461.1">
    <property type="nucleotide sequence ID" value="NZ_BAABEZ010000002.1"/>
</dbReference>
<evidence type="ECO:0000313" key="2">
    <source>
        <dbReference type="EMBL" id="GAA4450138.1"/>
    </source>
</evidence>
<sequence length="479" mass="52982">MKPLIILLLGSIALCSCTHPPASYKGEYPDDVRVIVEQKCATAGCHNDKSYENAAGLRLDRWEHMFAGGNSGSVVIPYNTANSSLMYFINTDSSEGPVLQPTMPVNGTPLTAAEYQTIKKWIAAGAPDRTGAVPFASDAATRQKVYITQQGCDLIAVVDAQTNLIMRYISIGVSNAIETPHCVRFTPDGKYAYVSFTSGGYLQKIDATTDQVVDQMYLGDGSWNLFHIAPSGKELLITDYEGGKIELIDLEKMSIEMTYEDFQNPHGIECNAAFDTFYVTAQFGNTVYRLTRSGRVKELSIDGNDPNHKADTYNPHEIMMTPDRSRYFLTCQTSNEVRVMDTKTGALLKVIPVGTFPQEIALSHSKPYMIISCQEDITPEYPGYKGSVYVIDYNTMEVVKRIPGPFYQIHGVSVDDKSGKIFIASRNVSSTGPAPHHTSQCGGRNGYYSVYDLNTFQPVTTKRYEAAVDPYSSDIRFKD</sequence>